<name>A0A2S8G831_9BACT</name>
<protein>
    <submittedName>
        <fullName evidence="1">Uncharacterized protein</fullName>
    </submittedName>
</protein>
<gene>
    <name evidence="1" type="ORF">C5Y96_01550</name>
</gene>
<dbReference type="Proteomes" id="UP000240009">
    <property type="component" value="Unassembled WGS sequence"/>
</dbReference>
<accession>A0A2S8G831</accession>
<sequence>MIVKSQNILIDTETISFALMYRCLECDNVVHGKKDRTSELVCEHCHSPLEDDDEIAYRLEGDN</sequence>
<dbReference type="EMBL" id="PUIA01000014">
    <property type="protein sequence ID" value="PQO40284.1"/>
    <property type="molecule type" value="Genomic_DNA"/>
</dbReference>
<dbReference type="AlphaFoldDB" id="A0A2S8G831"/>
<evidence type="ECO:0000313" key="2">
    <source>
        <dbReference type="Proteomes" id="UP000240009"/>
    </source>
</evidence>
<evidence type="ECO:0000313" key="1">
    <source>
        <dbReference type="EMBL" id="PQO40284.1"/>
    </source>
</evidence>
<proteinExistence type="predicted"/>
<reference evidence="1 2" key="1">
    <citation type="submission" date="2018-02" db="EMBL/GenBank/DDBJ databases">
        <title>Comparative genomes isolates from brazilian mangrove.</title>
        <authorList>
            <person name="Araujo J.E."/>
            <person name="Taketani R.G."/>
            <person name="Silva M.C.P."/>
            <person name="Loureco M.V."/>
            <person name="Andreote F.D."/>
        </authorList>
    </citation>
    <scope>NUCLEOTIDE SEQUENCE [LARGE SCALE GENOMIC DNA]</scope>
    <source>
        <strain evidence="1 2">HEX-2 MGV</strain>
    </source>
</reference>
<dbReference type="OrthoDB" id="288470at2"/>
<organism evidence="1 2">
    <name type="scientific">Blastopirellula marina</name>
    <dbReference type="NCBI Taxonomy" id="124"/>
    <lineage>
        <taxon>Bacteria</taxon>
        <taxon>Pseudomonadati</taxon>
        <taxon>Planctomycetota</taxon>
        <taxon>Planctomycetia</taxon>
        <taxon>Pirellulales</taxon>
        <taxon>Pirellulaceae</taxon>
        <taxon>Blastopirellula</taxon>
    </lineage>
</organism>
<dbReference type="RefSeq" id="WP_105349792.1">
    <property type="nucleotide sequence ID" value="NZ_PUIA01000014.1"/>
</dbReference>
<comment type="caution">
    <text evidence="1">The sequence shown here is derived from an EMBL/GenBank/DDBJ whole genome shotgun (WGS) entry which is preliminary data.</text>
</comment>